<proteinExistence type="predicted"/>
<dbReference type="Proteomes" id="UP001454036">
    <property type="component" value="Unassembled WGS sequence"/>
</dbReference>
<dbReference type="EMBL" id="BAABME010005443">
    <property type="protein sequence ID" value="GAA0165646.1"/>
    <property type="molecule type" value="Genomic_DNA"/>
</dbReference>
<protein>
    <submittedName>
        <fullName evidence="1">Uncharacterized protein</fullName>
    </submittedName>
</protein>
<sequence length="108" mass="12545">MDIRICQQHIKSESLKGVENCEKVPIKLCSLWYRSQKAVMKAFVLPYNSYFLAYPAYSNKERKKGSDTTKTRIFDRGITTDTTNTKISNRSITDKAFHQTELYNCSLH</sequence>
<gene>
    <name evidence="1" type="ORF">LIER_20992</name>
</gene>
<dbReference type="AlphaFoldDB" id="A0AAV3QR04"/>
<keyword evidence="2" id="KW-1185">Reference proteome</keyword>
<reference evidence="1 2" key="1">
    <citation type="submission" date="2024-01" db="EMBL/GenBank/DDBJ databases">
        <title>The complete chloroplast genome sequence of Lithospermum erythrorhizon: insights into the phylogenetic relationship among Boraginaceae species and the maternal lineages of purple gromwells.</title>
        <authorList>
            <person name="Okada T."/>
            <person name="Watanabe K."/>
        </authorList>
    </citation>
    <scope>NUCLEOTIDE SEQUENCE [LARGE SCALE GENOMIC DNA]</scope>
</reference>
<evidence type="ECO:0000313" key="2">
    <source>
        <dbReference type="Proteomes" id="UP001454036"/>
    </source>
</evidence>
<organism evidence="1 2">
    <name type="scientific">Lithospermum erythrorhizon</name>
    <name type="common">Purple gromwell</name>
    <name type="synonym">Lithospermum officinale var. erythrorhizon</name>
    <dbReference type="NCBI Taxonomy" id="34254"/>
    <lineage>
        <taxon>Eukaryota</taxon>
        <taxon>Viridiplantae</taxon>
        <taxon>Streptophyta</taxon>
        <taxon>Embryophyta</taxon>
        <taxon>Tracheophyta</taxon>
        <taxon>Spermatophyta</taxon>
        <taxon>Magnoliopsida</taxon>
        <taxon>eudicotyledons</taxon>
        <taxon>Gunneridae</taxon>
        <taxon>Pentapetalae</taxon>
        <taxon>asterids</taxon>
        <taxon>lamiids</taxon>
        <taxon>Boraginales</taxon>
        <taxon>Boraginaceae</taxon>
        <taxon>Boraginoideae</taxon>
        <taxon>Lithospermeae</taxon>
        <taxon>Lithospermum</taxon>
    </lineage>
</organism>
<comment type="caution">
    <text evidence="1">The sequence shown here is derived from an EMBL/GenBank/DDBJ whole genome shotgun (WGS) entry which is preliminary data.</text>
</comment>
<accession>A0AAV3QR04</accession>
<name>A0AAV3QR04_LITER</name>
<evidence type="ECO:0000313" key="1">
    <source>
        <dbReference type="EMBL" id="GAA0165646.1"/>
    </source>
</evidence>